<name>A0A392PPV0_9FABA</name>
<proteinExistence type="predicted"/>
<dbReference type="Pfam" id="PF10536">
    <property type="entry name" value="PMD"/>
    <property type="match status" value="1"/>
</dbReference>
<feature type="non-terminal residue" evidence="2">
    <location>
        <position position="101"/>
    </location>
</feature>
<dbReference type="PANTHER" id="PTHR46033">
    <property type="entry name" value="PROTEIN MAIN-LIKE 2"/>
    <property type="match status" value="1"/>
</dbReference>
<dbReference type="InterPro" id="IPR044824">
    <property type="entry name" value="MAIN-like"/>
</dbReference>
<dbReference type="Proteomes" id="UP000265520">
    <property type="component" value="Unassembled WGS sequence"/>
</dbReference>
<accession>A0A392PPV0</accession>
<evidence type="ECO:0000259" key="1">
    <source>
        <dbReference type="Pfam" id="PF10536"/>
    </source>
</evidence>
<dbReference type="EMBL" id="LXQA010089494">
    <property type="protein sequence ID" value="MCI13762.1"/>
    <property type="molecule type" value="Genomic_DNA"/>
</dbReference>
<dbReference type="PANTHER" id="PTHR46033:SF67">
    <property type="entry name" value="AMINOTRANSFERASE-LIKE, PLANT MOBILE DOMAIN FAMILY PROTEIN"/>
    <property type="match status" value="1"/>
</dbReference>
<evidence type="ECO:0000313" key="3">
    <source>
        <dbReference type="Proteomes" id="UP000265520"/>
    </source>
</evidence>
<dbReference type="GO" id="GO:0010073">
    <property type="term" value="P:meristem maintenance"/>
    <property type="evidence" value="ECO:0007669"/>
    <property type="project" value="InterPro"/>
</dbReference>
<dbReference type="InterPro" id="IPR019557">
    <property type="entry name" value="AminoTfrase-like_pln_mobile"/>
</dbReference>
<keyword evidence="3" id="KW-1185">Reference proteome</keyword>
<dbReference type="AlphaFoldDB" id="A0A392PPV0"/>
<reference evidence="2 3" key="1">
    <citation type="journal article" date="2018" name="Front. Plant Sci.">
        <title>Red Clover (Trifolium pratense) and Zigzag Clover (T. medium) - A Picture of Genomic Similarities and Differences.</title>
        <authorList>
            <person name="Dluhosova J."/>
            <person name="Istvanek J."/>
            <person name="Nedelnik J."/>
            <person name="Repkova J."/>
        </authorList>
    </citation>
    <scope>NUCLEOTIDE SEQUENCE [LARGE SCALE GENOMIC DNA]</scope>
    <source>
        <strain evidence="3">cv. 10/8</strain>
        <tissue evidence="2">Leaf</tissue>
    </source>
</reference>
<protein>
    <submittedName>
        <fullName evidence="2">Serine/threonine-protein phosphatase 7 long form-like protein</fullName>
    </submittedName>
</protein>
<organism evidence="2 3">
    <name type="scientific">Trifolium medium</name>
    <dbReference type="NCBI Taxonomy" id="97028"/>
    <lineage>
        <taxon>Eukaryota</taxon>
        <taxon>Viridiplantae</taxon>
        <taxon>Streptophyta</taxon>
        <taxon>Embryophyta</taxon>
        <taxon>Tracheophyta</taxon>
        <taxon>Spermatophyta</taxon>
        <taxon>Magnoliopsida</taxon>
        <taxon>eudicotyledons</taxon>
        <taxon>Gunneridae</taxon>
        <taxon>Pentapetalae</taxon>
        <taxon>rosids</taxon>
        <taxon>fabids</taxon>
        <taxon>Fabales</taxon>
        <taxon>Fabaceae</taxon>
        <taxon>Papilionoideae</taxon>
        <taxon>50 kb inversion clade</taxon>
        <taxon>NPAAA clade</taxon>
        <taxon>Hologalegina</taxon>
        <taxon>IRL clade</taxon>
        <taxon>Trifolieae</taxon>
        <taxon>Trifolium</taxon>
    </lineage>
</organism>
<feature type="domain" description="Aminotransferase-like plant mobile" evidence="1">
    <location>
        <begin position="4"/>
        <end position="101"/>
    </location>
</feature>
<comment type="caution">
    <text evidence="2">The sequence shown here is derived from an EMBL/GenBank/DDBJ whole genome shotgun (WGS) entry which is preliminary data.</text>
</comment>
<evidence type="ECO:0000313" key="2">
    <source>
        <dbReference type="EMBL" id="MCI13762.1"/>
    </source>
</evidence>
<sequence length="101" mass="12227">METLYSFRWNKIQVLKIENVKLALDSAIDDFLWRPYVRYSDKYETFYPNDEIWVPFVKDLDKEMFSFVTCLRVFQLVGFESIEQYLPHRVAMQFGIDQDVP</sequence>